<dbReference type="EMBL" id="CP058909">
    <property type="protein sequence ID" value="QLH81695.1"/>
    <property type="molecule type" value="Genomic_DNA"/>
</dbReference>
<keyword evidence="3" id="KW-1185">Reference proteome</keyword>
<gene>
    <name evidence="2" type="ORF">HZS54_08675</name>
</gene>
<reference evidence="2 3" key="1">
    <citation type="submission" date="2020-07" db="EMBL/GenBank/DDBJ databases">
        <title>Halosimplex litoreum sp. nov. and Halosimplex rubrum sp. nov., isolated from different salt environments.</title>
        <authorList>
            <person name="Cui H."/>
        </authorList>
    </citation>
    <scope>NUCLEOTIDE SEQUENCE [LARGE SCALE GENOMIC DNA]</scope>
    <source>
        <strain evidence="2 3">R2</strain>
    </source>
</reference>
<evidence type="ECO:0000256" key="1">
    <source>
        <dbReference type="SAM" id="Phobius"/>
    </source>
</evidence>
<keyword evidence="1" id="KW-0472">Membrane</keyword>
<name>A0A7D5TBX6_9EURY</name>
<dbReference type="Proteomes" id="UP000509346">
    <property type="component" value="Chromosome"/>
</dbReference>
<dbReference type="RefSeq" id="WP_179921935.1">
    <property type="nucleotide sequence ID" value="NZ_CP058909.1"/>
</dbReference>
<feature type="transmembrane region" description="Helical" evidence="1">
    <location>
        <begin position="37"/>
        <end position="55"/>
    </location>
</feature>
<protein>
    <submittedName>
        <fullName evidence="2">Uncharacterized protein</fullName>
    </submittedName>
</protein>
<organism evidence="2 3">
    <name type="scientific">Halosimplex pelagicum</name>
    <dbReference type="NCBI Taxonomy" id="869886"/>
    <lineage>
        <taxon>Archaea</taxon>
        <taxon>Methanobacteriati</taxon>
        <taxon>Methanobacteriota</taxon>
        <taxon>Stenosarchaea group</taxon>
        <taxon>Halobacteria</taxon>
        <taxon>Halobacteriales</taxon>
        <taxon>Haloarculaceae</taxon>
        <taxon>Halosimplex</taxon>
    </lineage>
</organism>
<evidence type="ECO:0000313" key="2">
    <source>
        <dbReference type="EMBL" id="QLH81695.1"/>
    </source>
</evidence>
<dbReference type="GeneID" id="56082658"/>
<proteinExistence type="predicted"/>
<dbReference type="AlphaFoldDB" id="A0A7D5TBX6"/>
<accession>A0A7D5TBX6</accession>
<keyword evidence="1" id="KW-0812">Transmembrane</keyword>
<evidence type="ECO:0000313" key="3">
    <source>
        <dbReference type="Proteomes" id="UP000509346"/>
    </source>
</evidence>
<dbReference type="KEGG" id="hpel:HZS54_08675"/>
<keyword evidence="1" id="KW-1133">Transmembrane helix</keyword>
<sequence>MQRNGRRSLLTGAFLVVAFGGVALGYGASLFAAGGDSTLALLALLVGIAAVVPALR</sequence>